<protein>
    <submittedName>
        <fullName evidence="1">Uncharacterized protein</fullName>
    </submittedName>
</protein>
<keyword evidence="2" id="KW-1185">Reference proteome</keyword>
<organism evidence="1 2">
    <name type="scientific">Streptosporangium carneum</name>
    <dbReference type="NCBI Taxonomy" id="47481"/>
    <lineage>
        <taxon>Bacteria</taxon>
        <taxon>Bacillati</taxon>
        <taxon>Actinomycetota</taxon>
        <taxon>Actinomycetes</taxon>
        <taxon>Streptosporangiales</taxon>
        <taxon>Streptosporangiaceae</taxon>
        <taxon>Streptosporangium</taxon>
    </lineage>
</organism>
<comment type="caution">
    <text evidence="1">The sequence shown here is derived from an EMBL/GenBank/DDBJ whole genome shotgun (WGS) entry which is preliminary data.</text>
</comment>
<accession>A0A9W6MBS3</accession>
<evidence type="ECO:0000313" key="2">
    <source>
        <dbReference type="Proteomes" id="UP001143474"/>
    </source>
</evidence>
<evidence type="ECO:0000313" key="1">
    <source>
        <dbReference type="EMBL" id="GLK07978.1"/>
    </source>
</evidence>
<dbReference type="EMBL" id="BSEV01000002">
    <property type="protein sequence ID" value="GLK07978.1"/>
    <property type="molecule type" value="Genomic_DNA"/>
</dbReference>
<reference evidence="1" key="1">
    <citation type="journal article" date="2014" name="Int. J. Syst. Evol. Microbiol.">
        <title>Complete genome sequence of Corynebacterium casei LMG S-19264T (=DSM 44701T), isolated from a smear-ripened cheese.</title>
        <authorList>
            <consortium name="US DOE Joint Genome Institute (JGI-PGF)"/>
            <person name="Walter F."/>
            <person name="Albersmeier A."/>
            <person name="Kalinowski J."/>
            <person name="Ruckert C."/>
        </authorList>
    </citation>
    <scope>NUCLEOTIDE SEQUENCE</scope>
    <source>
        <strain evidence="1">VKM Ac-2007</strain>
    </source>
</reference>
<sequence>MERDGLDAGPADWLTMEETGHPALCGASSSLRSVRRALAEFDLRSSPCGTRARTQVDVAVGRQGVPAATWDALFLAARLLSALPRDAFFRSSCEIAPVGE</sequence>
<gene>
    <name evidence="1" type="ORF">GCM10017600_13830</name>
</gene>
<proteinExistence type="predicted"/>
<name>A0A9W6MBS3_9ACTN</name>
<dbReference type="AlphaFoldDB" id="A0A9W6MBS3"/>
<dbReference type="Proteomes" id="UP001143474">
    <property type="component" value="Unassembled WGS sequence"/>
</dbReference>
<reference evidence="1" key="2">
    <citation type="submission" date="2023-01" db="EMBL/GenBank/DDBJ databases">
        <authorList>
            <person name="Sun Q."/>
            <person name="Evtushenko L."/>
        </authorList>
    </citation>
    <scope>NUCLEOTIDE SEQUENCE</scope>
    <source>
        <strain evidence="1">VKM Ac-2007</strain>
    </source>
</reference>